<keyword evidence="2" id="KW-1185">Reference proteome</keyword>
<dbReference type="Proteomes" id="UP000422569">
    <property type="component" value="Chromosome"/>
</dbReference>
<proteinExistence type="predicted"/>
<dbReference type="InterPro" id="IPR036465">
    <property type="entry name" value="vWFA_dom_sf"/>
</dbReference>
<protein>
    <submittedName>
        <fullName evidence="1">VWA domain-containing protein</fullName>
    </submittedName>
</protein>
<dbReference type="EMBL" id="CP044331">
    <property type="protein sequence ID" value="QGM98792.1"/>
    <property type="molecule type" value="Genomic_DNA"/>
</dbReference>
<dbReference type="SUPFAM" id="SSF53300">
    <property type="entry name" value="vWA-like"/>
    <property type="match status" value="1"/>
</dbReference>
<name>A0A6B8MAL9_9HYPH</name>
<evidence type="ECO:0000313" key="2">
    <source>
        <dbReference type="Proteomes" id="UP000422569"/>
    </source>
</evidence>
<reference evidence="1 2" key="1">
    <citation type="submission" date="2019-09" db="EMBL/GenBank/DDBJ databases">
        <title>Isolation and complete genome sequencing of Methylocystis species.</title>
        <authorList>
            <person name="Rumah B.L."/>
            <person name="Stead C.E."/>
            <person name="Stevens B.C."/>
            <person name="Minton N.P."/>
            <person name="Grosse-Honebrink A."/>
            <person name="Zhang Y."/>
        </authorList>
    </citation>
    <scope>NUCLEOTIDE SEQUENCE [LARGE SCALE GENOMIC DNA]</scope>
    <source>
        <strain evidence="1 2">BRCS2</strain>
    </source>
</reference>
<dbReference type="KEGG" id="mpar:F7D14_15735"/>
<accession>A0A6B8MAL9</accession>
<dbReference type="AlphaFoldDB" id="A0A6B8MAL9"/>
<dbReference type="RefSeq" id="WP_016918646.1">
    <property type="nucleotide sequence ID" value="NZ_CP044331.1"/>
</dbReference>
<sequence>MGDDLKKPLAPTSARKSAIDAFLEKAQSVVESGGASARLIFALDATMSREPSWDVAQSIQGEMFRATAAQGGLDVQLVYFRGLRECRASSFVSNGAGLGALMSRISCMAGHTQIDRVLQHALNETRVRRVGALVYIGDAMEENIDRLAMSAGEMGLLGLKAFMFQEGEDRRTMSAFKEIARLTGGAYAAFDLSAPRRLAELLGAAAAYAAGGLPELERRAERGEDAARLLLSQMGSR</sequence>
<gene>
    <name evidence="1" type="ORF">F7D14_15735</name>
</gene>
<organism evidence="1 2">
    <name type="scientific">Methylocystis parvus</name>
    <dbReference type="NCBI Taxonomy" id="134"/>
    <lineage>
        <taxon>Bacteria</taxon>
        <taxon>Pseudomonadati</taxon>
        <taxon>Pseudomonadota</taxon>
        <taxon>Alphaproteobacteria</taxon>
        <taxon>Hyphomicrobiales</taxon>
        <taxon>Methylocystaceae</taxon>
        <taxon>Methylocystis</taxon>
    </lineage>
</organism>
<evidence type="ECO:0000313" key="1">
    <source>
        <dbReference type="EMBL" id="QGM98792.1"/>
    </source>
</evidence>